<dbReference type="GO" id="GO:0006753">
    <property type="term" value="P:nucleoside phosphate metabolic process"/>
    <property type="evidence" value="ECO:0007669"/>
    <property type="project" value="TreeGrafter"/>
</dbReference>
<dbReference type="GO" id="GO:0019693">
    <property type="term" value="P:ribose phosphate metabolic process"/>
    <property type="evidence" value="ECO:0007669"/>
    <property type="project" value="TreeGrafter"/>
</dbReference>
<dbReference type="PANTHER" id="PTHR11839:SF18">
    <property type="entry name" value="NUDIX HYDROLASE DOMAIN-CONTAINING PROTEIN"/>
    <property type="match status" value="1"/>
</dbReference>
<protein>
    <recommendedName>
        <fullName evidence="3">Nudix hydrolase domain-containing protein</fullName>
    </recommendedName>
</protein>
<evidence type="ECO:0000313" key="4">
    <source>
        <dbReference type="EMBL" id="KAK5954557.1"/>
    </source>
</evidence>
<dbReference type="InterPro" id="IPR015797">
    <property type="entry name" value="NUDIX_hydrolase-like_dom_sf"/>
</dbReference>
<accession>A0AAN8I4U5</accession>
<evidence type="ECO:0000256" key="2">
    <source>
        <dbReference type="ARBA" id="ARBA00022801"/>
    </source>
</evidence>
<gene>
    <name evidence="4" type="ORF">OHC33_004279</name>
</gene>
<dbReference type="FunFam" id="3.90.79.10:FF:000068">
    <property type="entry name" value="NUDIX family hydrolase, putative"/>
    <property type="match status" value="1"/>
</dbReference>
<dbReference type="SUPFAM" id="SSF55811">
    <property type="entry name" value="Nudix"/>
    <property type="match status" value="1"/>
</dbReference>
<dbReference type="PROSITE" id="PS51462">
    <property type="entry name" value="NUDIX"/>
    <property type="match status" value="1"/>
</dbReference>
<reference evidence="4 5" key="1">
    <citation type="submission" date="2022-12" db="EMBL/GenBank/DDBJ databases">
        <title>Genomic features and morphological characterization of a novel Knufia sp. strain isolated from spacecraft assembly facility.</title>
        <authorList>
            <person name="Teixeira M."/>
            <person name="Chander A.M."/>
            <person name="Stajich J.E."/>
            <person name="Venkateswaran K."/>
        </authorList>
    </citation>
    <scope>NUCLEOTIDE SEQUENCE [LARGE SCALE GENOMIC DNA]</scope>
    <source>
        <strain evidence="4 5">FJI-L2-BK-P2</strain>
    </source>
</reference>
<comment type="caution">
    <text evidence="4">The sequence shown here is derived from an EMBL/GenBank/DDBJ whole genome shotgun (WGS) entry which is preliminary data.</text>
</comment>
<proteinExistence type="predicted"/>
<keyword evidence="5" id="KW-1185">Reference proteome</keyword>
<name>A0AAN8I4U5_9EURO</name>
<dbReference type="InterPro" id="IPR000086">
    <property type="entry name" value="NUDIX_hydrolase_dom"/>
</dbReference>
<dbReference type="Gene3D" id="3.90.79.10">
    <property type="entry name" value="Nucleoside Triphosphate Pyrophosphohydrolase"/>
    <property type="match status" value="1"/>
</dbReference>
<dbReference type="PANTHER" id="PTHR11839">
    <property type="entry name" value="UDP/ADP-SUGAR PYROPHOSPHATASE"/>
    <property type="match status" value="1"/>
</dbReference>
<dbReference type="Pfam" id="PF00293">
    <property type="entry name" value="NUDIX"/>
    <property type="match status" value="1"/>
</dbReference>
<sequence>MTDSSYVLKDFKIHLPSDLEENQLANFPAYKTWFSALTKSLNAQSSPKHIFHESPYKLRSIAVQSVDRFGGGRLGFLKFKADVRTDDGETLPASVFMRGGSVAMLLVLKPDDAKTDDEEFAILTTQPRIPAGTFSFIEIPAGMLDDSGTFSGAAAKEIEEETGLTIEENELINMTQLALQSEESIEGEEQVLQDAVYPSPGGSDEFIPIFLARKTMPRSQIEEMQGKLTGLRDHGEKISLKIVKLKDVWKAAGRDAKTLSAICIYDGLRREGKL</sequence>
<dbReference type="GO" id="GO:0080041">
    <property type="term" value="F:ADP-ribose pyrophosphohydrolase activity"/>
    <property type="evidence" value="ECO:0007669"/>
    <property type="project" value="TreeGrafter"/>
</dbReference>
<evidence type="ECO:0000259" key="3">
    <source>
        <dbReference type="PROSITE" id="PS51462"/>
    </source>
</evidence>
<comment type="cofactor">
    <cofactor evidence="1">
        <name>Mg(2+)</name>
        <dbReference type="ChEBI" id="CHEBI:18420"/>
    </cofactor>
</comment>
<feature type="domain" description="Nudix hydrolase" evidence="3">
    <location>
        <begin position="97"/>
        <end position="266"/>
    </location>
</feature>
<dbReference type="GO" id="GO:0080042">
    <property type="term" value="F:ADP-glucose pyrophosphohydrolase activity"/>
    <property type="evidence" value="ECO:0007669"/>
    <property type="project" value="TreeGrafter"/>
</dbReference>
<organism evidence="4 5">
    <name type="scientific">Knufia fluminis</name>
    <dbReference type="NCBI Taxonomy" id="191047"/>
    <lineage>
        <taxon>Eukaryota</taxon>
        <taxon>Fungi</taxon>
        <taxon>Dikarya</taxon>
        <taxon>Ascomycota</taxon>
        <taxon>Pezizomycotina</taxon>
        <taxon>Eurotiomycetes</taxon>
        <taxon>Chaetothyriomycetidae</taxon>
        <taxon>Chaetothyriales</taxon>
        <taxon>Trichomeriaceae</taxon>
        <taxon>Knufia</taxon>
    </lineage>
</organism>
<dbReference type="EMBL" id="JAKLMC020000008">
    <property type="protein sequence ID" value="KAK5954557.1"/>
    <property type="molecule type" value="Genomic_DNA"/>
</dbReference>
<dbReference type="Proteomes" id="UP001316803">
    <property type="component" value="Unassembled WGS sequence"/>
</dbReference>
<dbReference type="CDD" id="cd03424">
    <property type="entry name" value="NUDIX_ADPRase_Nudt5_UGPPase_Nudt14"/>
    <property type="match status" value="1"/>
</dbReference>
<evidence type="ECO:0000256" key="1">
    <source>
        <dbReference type="ARBA" id="ARBA00001946"/>
    </source>
</evidence>
<dbReference type="AlphaFoldDB" id="A0AAN8I4U5"/>
<evidence type="ECO:0000313" key="5">
    <source>
        <dbReference type="Proteomes" id="UP001316803"/>
    </source>
</evidence>
<keyword evidence="2" id="KW-0378">Hydrolase</keyword>